<dbReference type="PANTHER" id="PTHR35733:SF1">
    <property type="entry name" value="OS02G0307800 PROTEIN"/>
    <property type="match status" value="1"/>
</dbReference>
<organism evidence="3 4">
    <name type="scientific">Carpinus fangiana</name>
    <dbReference type="NCBI Taxonomy" id="176857"/>
    <lineage>
        <taxon>Eukaryota</taxon>
        <taxon>Viridiplantae</taxon>
        <taxon>Streptophyta</taxon>
        <taxon>Embryophyta</taxon>
        <taxon>Tracheophyta</taxon>
        <taxon>Spermatophyta</taxon>
        <taxon>Magnoliopsida</taxon>
        <taxon>eudicotyledons</taxon>
        <taxon>Gunneridae</taxon>
        <taxon>Pentapetalae</taxon>
        <taxon>rosids</taxon>
        <taxon>fabids</taxon>
        <taxon>Fagales</taxon>
        <taxon>Betulaceae</taxon>
        <taxon>Carpinus</taxon>
    </lineage>
</organism>
<keyword evidence="2" id="KW-0472">Membrane</keyword>
<name>A0A5N6RX82_9ROSI</name>
<feature type="transmembrane region" description="Helical" evidence="2">
    <location>
        <begin position="90"/>
        <end position="112"/>
    </location>
</feature>
<keyword evidence="4" id="KW-1185">Reference proteome</keyword>
<dbReference type="EMBL" id="CM017328">
    <property type="protein sequence ID" value="KAE8125853.1"/>
    <property type="molecule type" value="Genomic_DNA"/>
</dbReference>
<evidence type="ECO:0000256" key="1">
    <source>
        <dbReference type="SAM" id="MobiDB-lite"/>
    </source>
</evidence>
<dbReference type="Pfam" id="PF11282">
    <property type="entry name" value="DUF3082"/>
    <property type="match status" value="1"/>
</dbReference>
<dbReference type="AlphaFoldDB" id="A0A5N6RX82"/>
<feature type="transmembrane region" description="Helical" evidence="2">
    <location>
        <begin position="206"/>
        <end position="228"/>
    </location>
</feature>
<evidence type="ECO:0000313" key="3">
    <source>
        <dbReference type="EMBL" id="KAE8125853.1"/>
    </source>
</evidence>
<dbReference type="GO" id="GO:0009535">
    <property type="term" value="C:chloroplast thylakoid membrane"/>
    <property type="evidence" value="ECO:0007669"/>
    <property type="project" value="TreeGrafter"/>
</dbReference>
<evidence type="ECO:0008006" key="5">
    <source>
        <dbReference type="Google" id="ProtNLM"/>
    </source>
</evidence>
<protein>
    <recommendedName>
        <fullName evidence="5">Transmembrane protein</fullName>
    </recommendedName>
</protein>
<dbReference type="PANTHER" id="PTHR35733">
    <property type="entry name" value="OS02G0307800 PROTEIN"/>
    <property type="match status" value="1"/>
</dbReference>
<keyword evidence="2" id="KW-1133">Transmembrane helix</keyword>
<dbReference type="Proteomes" id="UP000327013">
    <property type="component" value="Chromosome 8"/>
</dbReference>
<proteinExistence type="predicted"/>
<evidence type="ECO:0000256" key="2">
    <source>
        <dbReference type="SAM" id="Phobius"/>
    </source>
</evidence>
<evidence type="ECO:0000313" key="4">
    <source>
        <dbReference type="Proteomes" id="UP000327013"/>
    </source>
</evidence>
<dbReference type="OrthoDB" id="5296at2759"/>
<keyword evidence="2" id="KW-0812">Transmembrane</keyword>
<sequence length="284" mass="30558">MLQSLSHHFLSTNIPVALSHLHNSSVFSSPVIYFPYRPTTLRHVLALPRARPETWLAEVPEPTSAPALEEGPIELPPSTPSIFATTDDPAPIQVATSVLLTGAISVFLFRAVRRRARRAKELKFRSDGVKKSLKEDAMDSLRAMASAPVEANSPPSPVQAFLGGVAAGVIALILYKFTTTIEAALNRQTISDNLSVRQITVTIRTIVNGLCYLATFIFGINSFGLFLYSGQLGINSLMEGSTNEENKSKGDDQQLGSPNSTAESATDSTEVSSSKADQSPNDAQ</sequence>
<feature type="compositionally biased region" description="Polar residues" evidence="1">
    <location>
        <begin position="254"/>
        <end position="284"/>
    </location>
</feature>
<reference evidence="3 4" key="1">
    <citation type="submission" date="2019-06" db="EMBL/GenBank/DDBJ databases">
        <title>A chromosomal-level reference genome of Carpinus fangiana (Coryloideae, Betulaceae).</title>
        <authorList>
            <person name="Yang X."/>
            <person name="Wang Z."/>
            <person name="Zhang L."/>
            <person name="Hao G."/>
            <person name="Liu J."/>
            <person name="Yang Y."/>
        </authorList>
    </citation>
    <scope>NUCLEOTIDE SEQUENCE [LARGE SCALE GENOMIC DNA]</scope>
    <source>
        <strain evidence="3">Cfa_2016G</strain>
        <tissue evidence="3">Leaf</tissue>
    </source>
</reference>
<gene>
    <name evidence="3" type="ORF">FH972_020622</name>
</gene>
<dbReference type="InterPro" id="IPR021434">
    <property type="entry name" value="DUF3082"/>
</dbReference>
<accession>A0A5N6RX82</accession>
<feature type="region of interest" description="Disordered" evidence="1">
    <location>
        <begin position="241"/>
        <end position="284"/>
    </location>
</feature>